<dbReference type="GO" id="GO:0001006">
    <property type="term" value="F:RNA polymerase III type 3 promoter sequence-specific DNA binding"/>
    <property type="evidence" value="ECO:0007669"/>
    <property type="project" value="TreeGrafter"/>
</dbReference>
<dbReference type="GO" id="GO:0004386">
    <property type="term" value="F:helicase activity"/>
    <property type="evidence" value="ECO:0007669"/>
    <property type="project" value="InterPro"/>
</dbReference>
<evidence type="ECO:0000256" key="4">
    <source>
        <dbReference type="ARBA" id="ARBA00022771"/>
    </source>
</evidence>
<keyword evidence="7" id="KW-0804">Transcription</keyword>
<keyword evidence="5" id="KW-0862">Zinc</keyword>
<evidence type="ECO:0000259" key="10">
    <source>
        <dbReference type="Pfam" id="PF13086"/>
    </source>
</evidence>
<dbReference type="PANTHER" id="PTHR11618">
    <property type="entry name" value="TRANSCRIPTION INITIATION FACTOR IIB-RELATED"/>
    <property type="match status" value="1"/>
</dbReference>
<comment type="caution">
    <text evidence="11">The sequence shown here is derived from an EMBL/GenBank/DDBJ whole genome shotgun (WGS) entry which is preliminary data.</text>
</comment>
<dbReference type="Proteomes" id="UP000734854">
    <property type="component" value="Unassembled WGS sequence"/>
</dbReference>
<gene>
    <name evidence="11" type="ORF">ZIOFF_048577</name>
</gene>
<feature type="domain" description="DNA2/NAM7 helicase helicase" evidence="10">
    <location>
        <begin position="134"/>
        <end position="183"/>
    </location>
</feature>
<dbReference type="Pfam" id="PF00382">
    <property type="entry name" value="TFIIB"/>
    <property type="match status" value="2"/>
</dbReference>
<dbReference type="Gene3D" id="3.40.50.300">
    <property type="entry name" value="P-loop containing nucleotide triphosphate hydrolases"/>
    <property type="match status" value="1"/>
</dbReference>
<dbReference type="Pfam" id="PF13086">
    <property type="entry name" value="AAA_11"/>
    <property type="match status" value="1"/>
</dbReference>
<keyword evidence="4" id="KW-0863">Zinc-finger</keyword>
<evidence type="ECO:0000256" key="3">
    <source>
        <dbReference type="ARBA" id="ARBA00022723"/>
    </source>
</evidence>
<comment type="similarity">
    <text evidence="2">Belongs to the TFIIB family.</text>
</comment>
<organism evidence="11 12">
    <name type="scientific">Zingiber officinale</name>
    <name type="common">Ginger</name>
    <name type="synonym">Amomum zingiber</name>
    <dbReference type="NCBI Taxonomy" id="94328"/>
    <lineage>
        <taxon>Eukaryota</taxon>
        <taxon>Viridiplantae</taxon>
        <taxon>Streptophyta</taxon>
        <taxon>Embryophyta</taxon>
        <taxon>Tracheophyta</taxon>
        <taxon>Spermatophyta</taxon>
        <taxon>Magnoliopsida</taxon>
        <taxon>Liliopsida</taxon>
        <taxon>Zingiberales</taxon>
        <taxon>Zingiberaceae</taxon>
        <taxon>Zingiber</taxon>
    </lineage>
</organism>
<name>A0A8J5G7Y6_ZINOF</name>
<dbReference type="GO" id="GO:0000126">
    <property type="term" value="C:transcription factor TFIIIB complex"/>
    <property type="evidence" value="ECO:0007669"/>
    <property type="project" value="TreeGrafter"/>
</dbReference>
<evidence type="ECO:0000256" key="7">
    <source>
        <dbReference type="ARBA" id="ARBA00023163"/>
    </source>
</evidence>
<keyword evidence="6" id="KW-0805">Transcription regulation</keyword>
<evidence type="ECO:0000256" key="1">
    <source>
        <dbReference type="ARBA" id="ARBA00004123"/>
    </source>
</evidence>
<evidence type="ECO:0000256" key="8">
    <source>
        <dbReference type="ARBA" id="ARBA00023242"/>
    </source>
</evidence>
<dbReference type="InterPro" id="IPR000812">
    <property type="entry name" value="TFIIB"/>
</dbReference>
<dbReference type="Gene3D" id="1.10.472.10">
    <property type="entry name" value="Cyclin-like"/>
    <property type="match status" value="2"/>
</dbReference>
<accession>A0A8J5G7Y6</accession>
<evidence type="ECO:0000313" key="11">
    <source>
        <dbReference type="EMBL" id="KAG6493585.1"/>
    </source>
</evidence>
<dbReference type="GO" id="GO:0097550">
    <property type="term" value="C:transcription preinitiation complex"/>
    <property type="evidence" value="ECO:0007669"/>
    <property type="project" value="TreeGrafter"/>
</dbReference>
<keyword evidence="3" id="KW-0479">Metal-binding</keyword>
<keyword evidence="8" id="KW-0539">Nucleus</keyword>
<proteinExistence type="inferred from homology"/>
<dbReference type="InterPro" id="IPR027417">
    <property type="entry name" value="P-loop_NTPase"/>
</dbReference>
<dbReference type="GO" id="GO:0000995">
    <property type="term" value="F:RNA polymerase III general transcription initiation factor activity"/>
    <property type="evidence" value="ECO:0007669"/>
    <property type="project" value="TreeGrafter"/>
</dbReference>
<dbReference type="SUPFAM" id="SSF47954">
    <property type="entry name" value="Cyclin-like"/>
    <property type="match status" value="2"/>
</dbReference>
<evidence type="ECO:0000256" key="2">
    <source>
        <dbReference type="ARBA" id="ARBA00010857"/>
    </source>
</evidence>
<evidence type="ECO:0000256" key="5">
    <source>
        <dbReference type="ARBA" id="ARBA00022833"/>
    </source>
</evidence>
<dbReference type="GO" id="GO:0005634">
    <property type="term" value="C:nucleus"/>
    <property type="evidence" value="ECO:0007669"/>
    <property type="project" value="UniProtKB-SubCell"/>
</dbReference>
<dbReference type="InterPro" id="IPR013150">
    <property type="entry name" value="TFIIB_cyclin"/>
</dbReference>
<evidence type="ECO:0000256" key="6">
    <source>
        <dbReference type="ARBA" id="ARBA00023015"/>
    </source>
</evidence>
<comment type="subcellular location">
    <subcellularLocation>
        <location evidence="1">Nucleus</location>
    </subcellularLocation>
</comment>
<dbReference type="GO" id="GO:0070897">
    <property type="term" value="P:transcription preinitiation complex assembly"/>
    <property type="evidence" value="ECO:0007669"/>
    <property type="project" value="InterPro"/>
</dbReference>
<feature type="domain" description="Transcription factor TFIIB cyclin-like" evidence="9">
    <location>
        <begin position="288"/>
        <end position="377"/>
    </location>
</feature>
<evidence type="ECO:0000259" key="9">
    <source>
        <dbReference type="Pfam" id="PF00382"/>
    </source>
</evidence>
<dbReference type="AlphaFoldDB" id="A0A8J5G7Y6"/>
<feature type="domain" description="Transcription factor TFIIB cyclin-like" evidence="9">
    <location>
        <begin position="401"/>
        <end position="446"/>
    </location>
</feature>
<sequence length="475" mass="52949">MPVPSRSSSLISTSSSSPQPLFTRALAEDRRLLLFPFCSLTPSISTATNTERGHNGEDSSLLPITLHRSRGATNHRTSPDSSCLSYLLMLLPLRLPGDMELVLLFCAKSREVVMSPVENLTLYFQVHHLESSEKVNFISCSCYKMNKVLIDESTRATEPECLILLVLGAKQVVLVGHHCQLGPSYYVTEAANVEKIVTTFLRSGVIPSQNPNLFVVDLRFLCAICDSLKQAMGWCTHCNEECAAIYQDPDDNHIHCATCENILTDDMYFETDSSGQILQDTLTGPYERALKRGRDEISNIVSGLRIRDEGSLISCASWFHRLAEDKEFTKERKIPHVAAACLYLACKTCKMNYLLIDFSNYLQINVYVLGAVFLQLCQTLNLLEHKIIQNLVDPSFFIHRFTERRIPSGLCGAALYMSALSHGLDPSKSNIVSVIHVCEVTLTGRLIGFEECSESVESSESHSSIVSTRLSLYQT</sequence>
<protein>
    <submittedName>
        <fullName evidence="11">Uncharacterized protein</fullName>
    </submittedName>
</protein>
<keyword evidence="12" id="KW-1185">Reference proteome</keyword>
<reference evidence="11 12" key="1">
    <citation type="submission" date="2020-08" db="EMBL/GenBank/DDBJ databases">
        <title>Plant Genome Project.</title>
        <authorList>
            <person name="Zhang R.-G."/>
        </authorList>
    </citation>
    <scope>NUCLEOTIDE SEQUENCE [LARGE SCALE GENOMIC DNA]</scope>
    <source>
        <tissue evidence="11">Rhizome</tissue>
    </source>
</reference>
<dbReference type="InterPro" id="IPR041677">
    <property type="entry name" value="DNA2/NAM7_AAA_11"/>
</dbReference>
<dbReference type="GO" id="GO:0017025">
    <property type="term" value="F:TBP-class protein binding"/>
    <property type="evidence" value="ECO:0007669"/>
    <property type="project" value="InterPro"/>
</dbReference>
<dbReference type="InterPro" id="IPR036915">
    <property type="entry name" value="Cyclin-like_sf"/>
</dbReference>
<dbReference type="PANTHER" id="PTHR11618:SF4">
    <property type="entry name" value="TRANSCRIPTION FACTOR IIIB 90 KDA SUBUNIT"/>
    <property type="match status" value="1"/>
</dbReference>
<evidence type="ECO:0000313" key="12">
    <source>
        <dbReference type="Proteomes" id="UP000734854"/>
    </source>
</evidence>
<dbReference type="GO" id="GO:0008270">
    <property type="term" value="F:zinc ion binding"/>
    <property type="evidence" value="ECO:0007669"/>
    <property type="project" value="UniProtKB-KW"/>
</dbReference>
<dbReference type="EMBL" id="JACMSC010000013">
    <property type="protein sequence ID" value="KAG6493585.1"/>
    <property type="molecule type" value="Genomic_DNA"/>
</dbReference>